<organism evidence="1 2">
    <name type="scientific">Flavipsychrobacter stenotrophus</name>
    <dbReference type="NCBI Taxonomy" id="2077091"/>
    <lineage>
        <taxon>Bacteria</taxon>
        <taxon>Pseudomonadati</taxon>
        <taxon>Bacteroidota</taxon>
        <taxon>Chitinophagia</taxon>
        <taxon>Chitinophagales</taxon>
        <taxon>Chitinophagaceae</taxon>
        <taxon>Flavipsychrobacter</taxon>
    </lineage>
</organism>
<evidence type="ECO:0000313" key="2">
    <source>
        <dbReference type="Proteomes" id="UP000239872"/>
    </source>
</evidence>
<dbReference type="AlphaFoldDB" id="A0A2S7ST83"/>
<reference evidence="1 2" key="1">
    <citation type="submission" date="2018-01" db="EMBL/GenBank/DDBJ databases">
        <title>A novel member of the phylum Bacteroidetes isolated from glacier ice.</title>
        <authorList>
            <person name="Liu Q."/>
            <person name="Xin Y.-H."/>
        </authorList>
    </citation>
    <scope>NUCLEOTIDE SEQUENCE [LARGE SCALE GENOMIC DNA]</scope>
    <source>
        <strain evidence="1 2">RB1R16</strain>
    </source>
</reference>
<sequence>MWKFKKKIKSENPKVVAMKNYCFLILYFILGYNCYAEDKFKTILHFREGDNNCFFKEPCLLRLYKNNELLLSMSSDSSLFICNLNLGEYKYELSKTNSPVYRGPIILFFNESLAYGVTTFIPVNMSAYDKLTETVKEFVDGDYGLWKIYCTTYSSTHILGSIPIIKDTIEVDHI</sequence>
<dbReference type="EMBL" id="PPSL01000005">
    <property type="protein sequence ID" value="PQJ09807.1"/>
    <property type="molecule type" value="Genomic_DNA"/>
</dbReference>
<dbReference type="Proteomes" id="UP000239872">
    <property type="component" value="Unassembled WGS sequence"/>
</dbReference>
<comment type="caution">
    <text evidence="1">The sequence shown here is derived from an EMBL/GenBank/DDBJ whole genome shotgun (WGS) entry which is preliminary data.</text>
</comment>
<name>A0A2S7ST83_9BACT</name>
<accession>A0A2S7ST83</accession>
<proteinExistence type="predicted"/>
<keyword evidence="2" id="KW-1185">Reference proteome</keyword>
<evidence type="ECO:0000313" key="1">
    <source>
        <dbReference type="EMBL" id="PQJ09807.1"/>
    </source>
</evidence>
<protein>
    <submittedName>
        <fullName evidence="1">Uncharacterized protein</fullName>
    </submittedName>
</protein>
<gene>
    <name evidence="1" type="ORF">CJD36_017940</name>
</gene>